<comment type="caution">
    <text evidence="2">The sequence shown here is derived from an EMBL/GenBank/DDBJ whole genome shotgun (WGS) entry which is preliminary data.</text>
</comment>
<evidence type="ECO:0000313" key="5">
    <source>
        <dbReference type="EMBL" id="KAA1136033.1"/>
    </source>
</evidence>
<dbReference type="EMBL" id="VSWC01000197">
    <property type="protein sequence ID" value="KAA1064764.1"/>
    <property type="molecule type" value="Genomic_DNA"/>
</dbReference>
<name>A0A5B0LML1_PUCGR</name>
<dbReference type="EMBL" id="VSWC01000106">
    <property type="protein sequence ID" value="KAA1085621.1"/>
    <property type="molecule type" value="Genomic_DNA"/>
</dbReference>
<proteinExistence type="predicted"/>
<organism evidence="2 6">
    <name type="scientific">Puccinia graminis f. sp. tritici</name>
    <dbReference type="NCBI Taxonomy" id="56615"/>
    <lineage>
        <taxon>Eukaryota</taxon>
        <taxon>Fungi</taxon>
        <taxon>Dikarya</taxon>
        <taxon>Basidiomycota</taxon>
        <taxon>Pucciniomycotina</taxon>
        <taxon>Pucciniomycetes</taxon>
        <taxon>Pucciniales</taxon>
        <taxon>Pucciniaceae</taxon>
        <taxon>Puccinia</taxon>
    </lineage>
</organism>
<evidence type="ECO:0000313" key="6">
    <source>
        <dbReference type="Proteomes" id="UP000324748"/>
    </source>
</evidence>
<dbReference type="EMBL" id="VDEP01000506">
    <property type="protein sequence ID" value="KAA1068230.1"/>
    <property type="molecule type" value="Genomic_DNA"/>
</dbReference>
<accession>A0A5B0LML1</accession>
<gene>
    <name evidence="4" type="ORF">PGT21_012979</name>
    <name evidence="2" type="ORF">PGT21_013886</name>
    <name evidence="5" type="ORF">PGTUg99_022955</name>
    <name evidence="3" type="ORF">PGTUg99_028259</name>
</gene>
<evidence type="ECO:0000313" key="3">
    <source>
        <dbReference type="EMBL" id="KAA1068230.1"/>
    </source>
</evidence>
<evidence type="ECO:0008006" key="8">
    <source>
        <dbReference type="Google" id="ProtNLM"/>
    </source>
</evidence>
<evidence type="ECO:0000313" key="4">
    <source>
        <dbReference type="EMBL" id="KAA1085621.1"/>
    </source>
</evidence>
<keyword evidence="1" id="KW-0732">Signal</keyword>
<evidence type="ECO:0000313" key="2">
    <source>
        <dbReference type="EMBL" id="KAA1064764.1"/>
    </source>
</evidence>
<keyword evidence="6" id="KW-1185">Reference proteome</keyword>
<evidence type="ECO:0000313" key="7">
    <source>
        <dbReference type="Proteomes" id="UP000325313"/>
    </source>
</evidence>
<protein>
    <recommendedName>
        <fullName evidence="8">Secreted protein</fullName>
    </recommendedName>
</protein>
<dbReference type="Proteomes" id="UP000324748">
    <property type="component" value="Unassembled WGS sequence"/>
</dbReference>
<reference evidence="6 7" key="1">
    <citation type="submission" date="2019-05" db="EMBL/GenBank/DDBJ databases">
        <title>Emergence of the Ug99 lineage of the wheat stem rust pathogen through somatic hybridization.</title>
        <authorList>
            <person name="Li F."/>
            <person name="Upadhyaya N.M."/>
            <person name="Sperschneider J."/>
            <person name="Matny O."/>
            <person name="Nguyen-Phuc H."/>
            <person name="Mago R."/>
            <person name="Raley C."/>
            <person name="Miller M.E."/>
            <person name="Silverstein K.A.T."/>
            <person name="Henningsen E."/>
            <person name="Hirsch C.D."/>
            <person name="Visser B."/>
            <person name="Pretorius Z.A."/>
            <person name="Steffenson B.J."/>
            <person name="Schwessinger B."/>
            <person name="Dodds P.N."/>
            <person name="Figueroa M."/>
        </authorList>
    </citation>
    <scope>NUCLEOTIDE SEQUENCE [LARGE SCALE GENOMIC DNA]</scope>
    <source>
        <strain evidence="2">21-0</strain>
        <strain evidence="3 7">Ug99</strain>
    </source>
</reference>
<feature type="chain" id="PRO_5036136984" description="Secreted protein" evidence="1">
    <location>
        <begin position="23"/>
        <end position="101"/>
    </location>
</feature>
<evidence type="ECO:0000256" key="1">
    <source>
        <dbReference type="SAM" id="SignalP"/>
    </source>
</evidence>
<dbReference type="AlphaFoldDB" id="A0A5B0LML1"/>
<sequence length="101" mass="10979">MHISLASSMALVPFLHFGLVIGVSLKCGRCPADKAGFTLNPTGTETKYSCRVLSGYADCSIDIPCIQFHCEECGWAALRATWGCTAKHATPHLYYYIPGVH</sequence>
<dbReference type="EMBL" id="VDEP01000036">
    <property type="protein sequence ID" value="KAA1136033.1"/>
    <property type="molecule type" value="Genomic_DNA"/>
</dbReference>
<dbReference type="Proteomes" id="UP000325313">
    <property type="component" value="Unassembled WGS sequence"/>
</dbReference>
<feature type="signal peptide" evidence="1">
    <location>
        <begin position="1"/>
        <end position="22"/>
    </location>
</feature>